<evidence type="ECO:0000313" key="2">
    <source>
        <dbReference type="Proteomes" id="UP000554482"/>
    </source>
</evidence>
<comment type="caution">
    <text evidence="1">The sequence shown here is derived from an EMBL/GenBank/DDBJ whole genome shotgun (WGS) entry which is preliminary data.</text>
</comment>
<keyword evidence="2" id="KW-1185">Reference proteome</keyword>
<dbReference type="AlphaFoldDB" id="A0A7J6WVE8"/>
<proteinExistence type="predicted"/>
<name>A0A7J6WVE8_THATH</name>
<dbReference type="Proteomes" id="UP000554482">
    <property type="component" value="Unassembled WGS sequence"/>
</dbReference>
<dbReference type="EMBL" id="JABWDY010009489">
    <property type="protein sequence ID" value="KAF5201396.1"/>
    <property type="molecule type" value="Genomic_DNA"/>
</dbReference>
<accession>A0A7J6WVE8</accession>
<evidence type="ECO:0008006" key="3">
    <source>
        <dbReference type="Google" id="ProtNLM"/>
    </source>
</evidence>
<organism evidence="1 2">
    <name type="scientific">Thalictrum thalictroides</name>
    <name type="common">Rue-anemone</name>
    <name type="synonym">Anemone thalictroides</name>
    <dbReference type="NCBI Taxonomy" id="46969"/>
    <lineage>
        <taxon>Eukaryota</taxon>
        <taxon>Viridiplantae</taxon>
        <taxon>Streptophyta</taxon>
        <taxon>Embryophyta</taxon>
        <taxon>Tracheophyta</taxon>
        <taxon>Spermatophyta</taxon>
        <taxon>Magnoliopsida</taxon>
        <taxon>Ranunculales</taxon>
        <taxon>Ranunculaceae</taxon>
        <taxon>Thalictroideae</taxon>
        <taxon>Thalictrum</taxon>
    </lineage>
</organism>
<gene>
    <name evidence="1" type="ORF">FRX31_009019</name>
</gene>
<dbReference type="PANTHER" id="PTHR47481:SF41">
    <property type="entry name" value="COPIA-LIKE POLYPROTEIN_RETROTRANSPOSON"/>
    <property type="match status" value="1"/>
</dbReference>
<reference evidence="1 2" key="1">
    <citation type="submission" date="2020-06" db="EMBL/GenBank/DDBJ databases">
        <title>Transcriptomic and genomic resources for Thalictrum thalictroides and T. hernandezii: Facilitating candidate gene discovery in an emerging model plant lineage.</title>
        <authorList>
            <person name="Arias T."/>
            <person name="Riano-Pachon D.M."/>
            <person name="Di Stilio V.S."/>
        </authorList>
    </citation>
    <scope>NUCLEOTIDE SEQUENCE [LARGE SCALE GENOMIC DNA]</scope>
    <source>
        <strain evidence="2">cv. WT478/WT964</strain>
        <tissue evidence="1">Leaves</tissue>
    </source>
</reference>
<protein>
    <recommendedName>
        <fullName evidence="3">Retrotransposon gag domain-containing protein</fullName>
    </recommendedName>
</protein>
<dbReference type="OrthoDB" id="1845088at2759"/>
<dbReference type="Pfam" id="PF14223">
    <property type="entry name" value="Retrotran_gag_2"/>
    <property type="match status" value="1"/>
</dbReference>
<sequence>MERVMLNAGLIPNPMHEKWITTDQLLLNWLNAILTEEVLAEVVGLSTSKNVWEKLENTFLQRSKAREYQLKHELQNCRQQQSESVHDFLRRFK</sequence>
<dbReference type="PANTHER" id="PTHR47481">
    <property type="match status" value="1"/>
</dbReference>
<evidence type="ECO:0000313" key="1">
    <source>
        <dbReference type="EMBL" id="KAF5201396.1"/>
    </source>
</evidence>